<dbReference type="InterPro" id="IPR035994">
    <property type="entry name" value="Nucleoside_phosphorylase_sf"/>
</dbReference>
<name>A0A150NHZ1_STRMT</name>
<feature type="binding site" description="in other chain" evidence="5">
    <location>
        <begin position="106"/>
        <end position="109"/>
    </location>
    <ligand>
        <name>phosphate</name>
        <dbReference type="ChEBI" id="CHEBI:43474"/>
        <note>ligand shared between dimeric partners</note>
    </ligand>
</feature>
<feature type="binding site" description="in other chain" evidence="5">
    <location>
        <begin position="198"/>
        <end position="200"/>
    </location>
    <ligand>
        <name>a purine D-ribonucleoside</name>
        <dbReference type="ChEBI" id="CHEBI:142355"/>
        <note>ligand shared between dimeric partners</note>
    </ligand>
</feature>
<feature type="binding site" evidence="5">
    <location>
        <position position="23"/>
    </location>
    <ligand>
        <name>a purine D-ribonucleoside</name>
        <dbReference type="ChEBI" id="CHEBI:142355"/>
        <note>ligand shared between dimeric partners</note>
    </ligand>
</feature>
<evidence type="ECO:0000256" key="2">
    <source>
        <dbReference type="ARBA" id="ARBA00022676"/>
    </source>
</evidence>
<comment type="function">
    <text evidence="5">Catalyzes the reversible phosphorolytic breakdown of the N-glycosidic bond in the beta-(deoxy)ribonucleoside molecules, with the formation of the corresponding free purine bases and pentose-1-phosphate.</text>
</comment>
<feature type="binding site" evidence="5">
    <location>
        <position position="62"/>
    </location>
    <ligand>
        <name>phosphate</name>
        <dbReference type="ChEBI" id="CHEBI:43474"/>
        <note>ligand shared between dimeric partners</note>
    </ligand>
</feature>
<feature type="binding site" description="in other chain" evidence="5">
    <location>
        <position position="43"/>
    </location>
    <ligand>
        <name>phosphate</name>
        <dbReference type="ChEBI" id="CHEBI:43474"/>
        <note>ligand shared between dimeric partners</note>
    </ligand>
</feature>
<evidence type="ECO:0000259" key="6">
    <source>
        <dbReference type="Pfam" id="PF01048"/>
    </source>
</evidence>
<comment type="subunit">
    <text evidence="5">Homohexamer; trimer of homodimers.</text>
</comment>
<evidence type="ECO:0000256" key="5">
    <source>
        <dbReference type="HAMAP-Rule" id="MF_01627"/>
    </source>
</evidence>
<dbReference type="GO" id="GO:0004731">
    <property type="term" value="F:purine-nucleoside phosphorylase activity"/>
    <property type="evidence" value="ECO:0007669"/>
    <property type="project" value="UniProtKB-UniRule"/>
</dbReference>
<comment type="catalytic activity">
    <reaction evidence="5">
        <text>a purine 2'-deoxy-D-ribonucleoside + phosphate = a purine nucleobase + 2-deoxy-alpha-D-ribose 1-phosphate</text>
        <dbReference type="Rhea" id="RHEA:36431"/>
        <dbReference type="ChEBI" id="CHEBI:26386"/>
        <dbReference type="ChEBI" id="CHEBI:43474"/>
        <dbReference type="ChEBI" id="CHEBI:57259"/>
        <dbReference type="ChEBI" id="CHEBI:142361"/>
        <dbReference type="EC" id="2.4.2.1"/>
    </reaction>
</comment>
<evidence type="ECO:0000313" key="8">
    <source>
        <dbReference type="Proteomes" id="UP000075618"/>
    </source>
</evidence>
<evidence type="ECO:0000256" key="4">
    <source>
        <dbReference type="ARBA" id="ARBA00048447"/>
    </source>
</evidence>
<dbReference type="GO" id="GO:0006152">
    <property type="term" value="P:purine nucleoside catabolic process"/>
    <property type="evidence" value="ECO:0007669"/>
    <property type="project" value="TreeGrafter"/>
</dbReference>
<dbReference type="SUPFAM" id="SSF53167">
    <property type="entry name" value="Purine and uridine phosphorylases"/>
    <property type="match status" value="1"/>
</dbReference>
<proteinExistence type="inferred from homology"/>
<gene>
    <name evidence="5" type="primary">deoD</name>
    <name evidence="7" type="ORF">SMI10712_00742</name>
</gene>
<feature type="domain" description="Nucleoside phosphorylase" evidence="6">
    <location>
        <begin position="35"/>
        <end position="238"/>
    </location>
</feature>
<dbReference type="Proteomes" id="UP000075618">
    <property type="component" value="Unassembled WGS sequence"/>
</dbReference>
<sequence>MRRQFPIFTLFSVALYILTMSIHIAAQQGEIADKILLPGDPLRAKFIAENFLEDAVCFNEVRNMFGYTGTYKGHRVSVMGTGMGMPSISIYARELIVDYGVKKLIRVGTAGSLNEDVHVRELVLAQAAATNSNIIRNDWPQYDFPQIASFDLLDKAYHIAKELGMTTHVGNVLSSDVFYSNYFEKNIELGKWGVKAVEMEAAALYYLAAQHHVDALAIMTISDSLVNPDEDTTAEERQKYLHRYDEGWIRNLDCRIIISKKGSPSL</sequence>
<comment type="similarity">
    <text evidence="1 5">Belongs to the PNP/UDP phosphorylase family.</text>
</comment>
<dbReference type="EMBL" id="LROT01000028">
    <property type="protein sequence ID" value="KYF33067.1"/>
    <property type="molecule type" value="Genomic_DNA"/>
</dbReference>
<keyword evidence="2 5" id="KW-0328">Glycosyltransferase</keyword>
<feature type="site" description="Important for catalytic activity" evidence="5">
    <location>
        <position position="237"/>
    </location>
</feature>
<comment type="catalytic activity">
    <reaction evidence="4">
        <text>uridine + phosphate = alpha-D-ribose 1-phosphate + uracil</text>
        <dbReference type="Rhea" id="RHEA:24388"/>
        <dbReference type="ChEBI" id="CHEBI:16704"/>
        <dbReference type="ChEBI" id="CHEBI:17568"/>
        <dbReference type="ChEBI" id="CHEBI:43474"/>
        <dbReference type="ChEBI" id="CHEBI:57720"/>
        <dbReference type="EC" id="2.4.2.3"/>
    </reaction>
</comment>
<comment type="caution">
    <text evidence="7">The sequence shown here is derived from an EMBL/GenBank/DDBJ whole genome shotgun (WGS) entry which is preliminary data.</text>
</comment>
<dbReference type="CDD" id="cd09006">
    <property type="entry name" value="PNP_EcPNPI-like"/>
    <property type="match status" value="1"/>
</dbReference>
<feature type="active site" description="Proton donor" evidence="5">
    <location>
        <position position="223"/>
    </location>
</feature>
<feature type="binding site" description="in other chain" evidence="5">
    <location>
        <begin position="222"/>
        <end position="223"/>
    </location>
    <ligand>
        <name>a purine D-ribonucleoside</name>
        <dbReference type="ChEBI" id="CHEBI:142355"/>
        <note>ligand shared between dimeric partners</note>
    </ligand>
</feature>
<dbReference type="AlphaFoldDB" id="A0A150NHZ1"/>
<keyword evidence="3 5" id="KW-0808">Transferase</keyword>
<dbReference type="GO" id="GO:0005829">
    <property type="term" value="C:cytosol"/>
    <property type="evidence" value="ECO:0007669"/>
    <property type="project" value="TreeGrafter"/>
</dbReference>
<reference evidence="7 8" key="1">
    <citation type="submission" date="2016-01" db="EMBL/GenBank/DDBJ databases">
        <title>Highly variable Streptococcus oralis are common among viridans streptococci isolated from primates.</title>
        <authorList>
            <person name="Denapaite D."/>
            <person name="Rieger M."/>
            <person name="Koendgen S."/>
            <person name="Brueckner R."/>
            <person name="Ochigava I."/>
            <person name="Kappeler P."/>
            <person name="Maetz-Rensing K."/>
            <person name="Leendertz F."/>
            <person name="Hakenbeck R."/>
        </authorList>
    </citation>
    <scope>NUCLEOTIDE SEQUENCE [LARGE SCALE GENOMIC DNA]</scope>
    <source>
        <strain evidence="7 8">10712</strain>
    </source>
</reference>
<dbReference type="PATRIC" id="fig|28037.237.peg.1479"/>
<dbReference type="InterPro" id="IPR018016">
    <property type="entry name" value="Nucleoside_phosphorylase_CS"/>
</dbReference>
<dbReference type="Pfam" id="PF01048">
    <property type="entry name" value="PNP_UDP_1"/>
    <property type="match status" value="1"/>
</dbReference>
<dbReference type="InterPro" id="IPR004402">
    <property type="entry name" value="DeoD-type"/>
</dbReference>
<evidence type="ECO:0000313" key="7">
    <source>
        <dbReference type="EMBL" id="KYF33067.1"/>
    </source>
</evidence>
<dbReference type="InterPro" id="IPR000845">
    <property type="entry name" value="Nucleoside_phosphorylase_d"/>
</dbReference>
<evidence type="ECO:0000256" key="3">
    <source>
        <dbReference type="ARBA" id="ARBA00022679"/>
    </source>
</evidence>
<dbReference type="EC" id="2.4.2.1" evidence="5"/>
<dbReference type="PANTHER" id="PTHR43691">
    <property type="entry name" value="URIDINE PHOSPHORYLASE"/>
    <property type="match status" value="1"/>
</dbReference>
<comment type="catalytic activity">
    <reaction evidence="5">
        <text>a purine D-ribonucleoside + phosphate = a purine nucleobase + alpha-D-ribose 1-phosphate</text>
        <dbReference type="Rhea" id="RHEA:19805"/>
        <dbReference type="ChEBI" id="CHEBI:26386"/>
        <dbReference type="ChEBI" id="CHEBI:43474"/>
        <dbReference type="ChEBI" id="CHEBI:57720"/>
        <dbReference type="ChEBI" id="CHEBI:142355"/>
        <dbReference type="EC" id="2.4.2.1"/>
    </reaction>
</comment>
<accession>A0A150NHZ1</accession>
<dbReference type="PROSITE" id="PS01232">
    <property type="entry name" value="PNP_UDP_1"/>
    <property type="match status" value="1"/>
</dbReference>
<dbReference type="Gene3D" id="3.40.50.1580">
    <property type="entry name" value="Nucleoside phosphorylase domain"/>
    <property type="match status" value="1"/>
</dbReference>
<organism evidence="7 8">
    <name type="scientific">Streptococcus mitis</name>
    <dbReference type="NCBI Taxonomy" id="28037"/>
    <lineage>
        <taxon>Bacteria</taxon>
        <taxon>Bacillati</taxon>
        <taxon>Bacillota</taxon>
        <taxon>Bacilli</taxon>
        <taxon>Lactobacillales</taxon>
        <taxon>Streptococcaceae</taxon>
        <taxon>Streptococcus</taxon>
        <taxon>Streptococcus mitis group</taxon>
    </lineage>
</organism>
<feature type="binding site" description="in other chain" evidence="5">
    <location>
        <position position="39"/>
    </location>
    <ligand>
        <name>phosphate</name>
        <dbReference type="ChEBI" id="CHEBI:43474"/>
        <note>ligand shared between dimeric partners</note>
    </ligand>
</feature>
<evidence type="ECO:0000256" key="1">
    <source>
        <dbReference type="ARBA" id="ARBA00010456"/>
    </source>
</evidence>
<dbReference type="NCBIfam" id="TIGR00107">
    <property type="entry name" value="deoD"/>
    <property type="match status" value="1"/>
</dbReference>
<dbReference type="PANTHER" id="PTHR43691:SF11">
    <property type="entry name" value="FI09636P-RELATED"/>
    <property type="match status" value="1"/>
</dbReference>
<dbReference type="HAMAP" id="MF_01627">
    <property type="entry name" value="Pur_nucleosid_phosp"/>
    <property type="match status" value="1"/>
</dbReference>
<protein>
    <recommendedName>
        <fullName evidence="5">Purine nucleoside phosphorylase DeoD-type</fullName>
        <shortName evidence="5">PNP</shortName>
        <ecNumber evidence="5">2.4.2.1</ecNumber>
    </recommendedName>
</protein>
<dbReference type="NCBIfam" id="NF004489">
    <property type="entry name" value="PRK05819.1"/>
    <property type="match status" value="1"/>
</dbReference>
<dbReference type="GO" id="GO:0004850">
    <property type="term" value="F:uridine phosphorylase activity"/>
    <property type="evidence" value="ECO:0007669"/>
    <property type="project" value="UniProtKB-EC"/>
</dbReference>